<dbReference type="Proteomes" id="UP000252479">
    <property type="component" value="Unassembled WGS sequence"/>
</dbReference>
<keyword evidence="2" id="KW-0119">Carbohydrate metabolism</keyword>
<dbReference type="InterPro" id="IPR050282">
    <property type="entry name" value="Cycloisomerase_2"/>
</dbReference>
<evidence type="ECO:0000256" key="2">
    <source>
        <dbReference type="ARBA" id="ARBA00022526"/>
    </source>
</evidence>
<dbReference type="InterPro" id="IPR019405">
    <property type="entry name" value="Lactonase_7-beta_prop"/>
</dbReference>
<dbReference type="InterPro" id="IPR011045">
    <property type="entry name" value="N2O_reductase_N"/>
</dbReference>
<evidence type="ECO:0000313" key="3">
    <source>
        <dbReference type="EMBL" id="RCS72485.1"/>
    </source>
</evidence>
<comment type="similarity">
    <text evidence="1">Belongs to the cycloisomerase 2 family.</text>
</comment>
<dbReference type="Gene3D" id="2.130.10.10">
    <property type="entry name" value="YVTN repeat-like/Quinoprotein amine dehydrogenase"/>
    <property type="match status" value="1"/>
</dbReference>
<dbReference type="Pfam" id="PF10282">
    <property type="entry name" value="Lactonase"/>
    <property type="match status" value="1"/>
</dbReference>
<dbReference type="EMBL" id="QPGL01000001">
    <property type="protein sequence ID" value="RCS72485.1"/>
    <property type="molecule type" value="Genomic_DNA"/>
</dbReference>
<name>A0A368LL14_9VIBR</name>
<dbReference type="GO" id="GO:0005829">
    <property type="term" value="C:cytosol"/>
    <property type="evidence" value="ECO:0007669"/>
    <property type="project" value="TreeGrafter"/>
</dbReference>
<reference evidence="3 4" key="1">
    <citation type="journal article" date="2017" name="Elife">
        <title>Extensive horizontal gene transfer in cheese-associated bacteria.</title>
        <authorList>
            <person name="Bonham K.S."/>
            <person name="Wolfe B.E."/>
            <person name="Dutton R.J."/>
        </authorList>
    </citation>
    <scope>NUCLEOTIDE SEQUENCE [LARGE SCALE GENOMIC DNA]</scope>
    <source>
        <strain evidence="3 4">JB196</strain>
    </source>
</reference>
<accession>A0A368LL14</accession>
<dbReference type="PANTHER" id="PTHR30344:SF1">
    <property type="entry name" value="6-PHOSPHOGLUCONOLACTONASE"/>
    <property type="match status" value="1"/>
</dbReference>
<keyword evidence="3" id="KW-0378">Hydrolase</keyword>
<dbReference type="EC" id="3.1.1.31" evidence="3"/>
<dbReference type="SUPFAM" id="SSF63825">
    <property type="entry name" value="YWTD domain"/>
    <property type="match status" value="1"/>
</dbReference>
<dbReference type="SUPFAM" id="SSF50974">
    <property type="entry name" value="Nitrous oxide reductase, N-terminal domain"/>
    <property type="match status" value="1"/>
</dbReference>
<gene>
    <name evidence="3" type="ORF">CIK83_02015</name>
</gene>
<dbReference type="PANTHER" id="PTHR30344">
    <property type="entry name" value="6-PHOSPHOGLUCONOLACTONASE-RELATED"/>
    <property type="match status" value="1"/>
</dbReference>
<keyword evidence="2" id="KW-0313">Glucose metabolism</keyword>
<evidence type="ECO:0000313" key="4">
    <source>
        <dbReference type="Proteomes" id="UP000252479"/>
    </source>
</evidence>
<proteinExistence type="inferred from homology"/>
<protein>
    <submittedName>
        <fullName evidence="3">6-phosphogluconolactonase</fullName>
        <ecNumber evidence="3">3.1.1.31</ecNumber>
    </submittedName>
</protein>
<organism evidence="3 4">
    <name type="scientific">Vibrio casei</name>
    <dbReference type="NCBI Taxonomy" id="673372"/>
    <lineage>
        <taxon>Bacteria</taxon>
        <taxon>Pseudomonadati</taxon>
        <taxon>Pseudomonadota</taxon>
        <taxon>Gammaproteobacteria</taxon>
        <taxon>Vibrionales</taxon>
        <taxon>Vibrionaceae</taxon>
        <taxon>Vibrio</taxon>
    </lineage>
</organism>
<keyword evidence="4" id="KW-1185">Reference proteome</keyword>
<dbReference type="AlphaFoldDB" id="A0A368LL14"/>
<dbReference type="InterPro" id="IPR015943">
    <property type="entry name" value="WD40/YVTN_repeat-like_dom_sf"/>
</dbReference>
<comment type="caution">
    <text evidence="3">The sequence shown here is derived from an EMBL/GenBank/DDBJ whole genome shotgun (WGS) entry which is preliminary data.</text>
</comment>
<dbReference type="GO" id="GO:0006006">
    <property type="term" value="P:glucose metabolic process"/>
    <property type="evidence" value="ECO:0007669"/>
    <property type="project" value="UniProtKB-KW"/>
</dbReference>
<sequence length="342" mass="37839">MVVAVVYVSCPNSCQLHVLRMGIDGVFDVLQIVETPGEVQPITISHDQSFLYATVRPEFALLSYKIESDGKLTEIGRSSMPVSASSSCIDITGQYLLLSSYAQNALSVSHINSHGIAQSPHQVLEHLTKAHSVMAVADQYPIKSNSILEQQTIFCACLGDDKINLYRFNHNGYLIKGAQSKLMTKMGSGPRHMTQDASGKNIYAINELDGDVLHFVQDEKPRWQLTQTLSYMPVDFAGPFWAADIHITKDARFLYVSERTSSTLALFSIDSLSGELTLIELLDTELAPRGFALSPDNIWLVCAGQHSNHVASYQVDNESGKLTIAHRHSVGDEPMWVRIITR</sequence>
<dbReference type="GO" id="GO:0017057">
    <property type="term" value="F:6-phosphogluconolactonase activity"/>
    <property type="evidence" value="ECO:0007669"/>
    <property type="project" value="UniProtKB-EC"/>
</dbReference>
<evidence type="ECO:0000256" key="1">
    <source>
        <dbReference type="ARBA" id="ARBA00005564"/>
    </source>
</evidence>